<protein>
    <submittedName>
        <fullName evidence="1">Uncharacterized protein</fullName>
    </submittedName>
</protein>
<gene>
    <name evidence="1" type="ORF">DVT68_07355</name>
</gene>
<dbReference type="AlphaFoldDB" id="A0A370K6T1"/>
<evidence type="ECO:0000313" key="2">
    <source>
        <dbReference type="Proteomes" id="UP000254711"/>
    </source>
</evidence>
<dbReference type="OrthoDB" id="5952532at2"/>
<accession>A0A370K6T1</accession>
<dbReference type="Proteomes" id="UP000254711">
    <property type="component" value="Unassembled WGS sequence"/>
</dbReference>
<name>A0A370K6T1_9GAMM</name>
<comment type="caution">
    <text evidence="1">The sequence shown here is derived from an EMBL/GenBank/DDBJ whole genome shotgun (WGS) entry which is preliminary data.</text>
</comment>
<reference evidence="1 2" key="1">
    <citation type="submission" date="2018-07" db="EMBL/GenBank/DDBJ databases">
        <title>Dyella solisilvae sp. nov., isolated from the pine and broad-leaved mixed forest soil.</title>
        <authorList>
            <person name="Gao Z."/>
            <person name="Qiu L."/>
        </authorList>
    </citation>
    <scope>NUCLEOTIDE SEQUENCE [LARGE SCALE GENOMIC DNA]</scope>
    <source>
        <strain evidence="1 2">DHG54</strain>
    </source>
</reference>
<dbReference type="EMBL" id="QQSY01000002">
    <property type="protein sequence ID" value="RDI98355.1"/>
    <property type="molecule type" value="Genomic_DNA"/>
</dbReference>
<proteinExistence type="predicted"/>
<dbReference type="RefSeq" id="WP_114824452.1">
    <property type="nucleotide sequence ID" value="NZ_QQSY01000002.1"/>
</dbReference>
<keyword evidence="2" id="KW-1185">Reference proteome</keyword>
<evidence type="ECO:0000313" key="1">
    <source>
        <dbReference type="EMBL" id="RDI98355.1"/>
    </source>
</evidence>
<sequence length="175" mass="19932">MKPADFHIGLEFVAGAGFRWRCTDVGSRTILAIRLDRNDTNWYQGPPYIAKEVVFDEHDLARCHPTNADALSAAATERQTSAHPGYSSAALTHMLKVRRAHAYPYPGVLRFDRRRTDGEILHPFAGRQEEGEWVVELYLPFQDAYEVMTERDFIALPRATSADLRSRAVTQNTRR</sequence>
<organism evidence="1 2">
    <name type="scientific">Dyella solisilvae</name>
    <dbReference type="NCBI Taxonomy" id="1920168"/>
    <lineage>
        <taxon>Bacteria</taxon>
        <taxon>Pseudomonadati</taxon>
        <taxon>Pseudomonadota</taxon>
        <taxon>Gammaproteobacteria</taxon>
        <taxon>Lysobacterales</taxon>
        <taxon>Rhodanobacteraceae</taxon>
        <taxon>Dyella</taxon>
    </lineage>
</organism>